<evidence type="ECO:0000313" key="3">
    <source>
        <dbReference type="Proteomes" id="UP000235145"/>
    </source>
</evidence>
<organism evidence="2 3">
    <name type="scientific">Lactuca sativa</name>
    <name type="common">Garden lettuce</name>
    <dbReference type="NCBI Taxonomy" id="4236"/>
    <lineage>
        <taxon>Eukaryota</taxon>
        <taxon>Viridiplantae</taxon>
        <taxon>Streptophyta</taxon>
        <taxon>Embryophyta</taxon>
        <taxon>Tracheophyta</taxon>
        <taxon>Spermatophyta</taxon>
        <taxon>Magnoliopsida</taxon>
        <taxon>eudicotyledons</taxon>
        <taxon>Gunneridae</taxon>
        <taxon>Pentapetalae</taxon>
        <taxon>asterids</taxon>
        <taxon>campanulids</taxon>
        <taxon>Asterales</taxon>
        <taxon>Asteraceae</taxon>
        <taxon>Cichorioideae</taxon>
        <taxon>Cichorieae</taxon>
        <taxon>Lactucinae</taxon>
        <taxon>Lactuca</taxon>
    </lineage>
</organism>
<dbReference type="InterPro" id="IPR001810">
    <property type="entry name" value="F-box_dom"/>
</dbReference>
<dbReference type="Pfam" id="PF12937">
    <property type="entry name" value="F-box-like"/>
    <property type="match status" value="1"/>
</dbReference>
<protein>
    <recommendedName>
        <fullName evidence="1">F-box domain-containing protein</fullName>
    </recommendedName>
</protein>
<reference evidence="2 3" key="1">
    <citation type="journal article" date="2017" name="Nat. Commun.">
        <title>Genome assembly with in vitro proximity ligation data and whole-genome triplication in lettuce.</title>
        <authorList>
            <person name="Reyes-Chin-Wo S."/>
            <person name="Wang Z."/>
            <person name="Yang X."/>
            <person name="Kozik A."/>
            <person name="Arikit S."/>
            <person name="Song C."/>
            <person name="Xia L."/>
            <person name="Froenicke L."/>
            <person name="Lavelle D.O."/>
            <person name="Truco M.J."/>
            <person name="Xia R."/>
            <person name="Zhu S."/>
            <person name="Xu C."/>
            <person name="Xu H."/>
            <person name="Xu X."/>
            <person name="Cox K."/>
            <person name="Korf I."/>
            <person name="Meyers B.C."/>
            <person name="Michelmore R.W."/>
        </authorList>
    </citation>
    <scope>NUCLEOTIDE SEQUENCE [LARGE SCALE GENOMIC DNA]</scope>
    <source>
        <strain evidence="3">cv. Salinas</strain>
        <tissue evidence="2">Seedlings</tissue>
    </source>
</reference>
<dbReference type="PANTHER" id="PTHR38926:SF2">
    <property type="entry name" value="F-BOX_LRR-REPEAT PROTEIN 21-RELATED"/>
    <property type="match status" value="1"/>
</dbReference>
<dbReference type="Gramene" id="rna-gnl|WGS:NBSK|LSAT_7X29301_mrna">
    <property type="protein sequence ID" value="cds-PLY74481.1"/>
    <property type="gene ID" value="gene-LSAT_7X29301"/>
</dbReference>
<dbReference type="InterPro" id="IPR036047">
    <property type="entry name" value="F-box-like_dom_sf"/>
</dbReference>
<dbReference type="EMBL" id="NBSK02000007">
    <property type="protein sequence ID" value="KAJ0194881.1"/>
    <property type="molecule type" value="Genomic_DNA"/>
</dbReference>
<dbReference type="CDD" id="cd22164">
    <property type="entry name" value="F-box_AtSKIP19-like"/>
    <property type="match status" value="1"/>
</dbReference>
<dbReference type="GO" id="GO:1905761">
    <property type="term" value="F:SCF ubiquitin ligase complex binding"/>
    <property type="evidence" value="ECO:0000318"/>
    <property type="project" value="GO_Central"/>
</dbReference>
<dbReference type="InterPro" id="IPR032675">
    <property type="entry name" value="LRR_dom_sf"/>
</dbReference>
<accession>A0A9R1UW47</accession>
<dbReference type="InterPro" id="IPR001611">
    <property type="entry name" value="Leu-rich_rpt"/>
</dbReference>
<comment type="caution">
    <text evidence="2">The sequence shown here is derived from an EMBL/GenBank/DDBJ whole genome shotgun (WGS) entry which is preliminary data.</text>
</comment>
<sequence length="299" mass="34186">MASTSTVNPLNAMEESPNWLEMPHELMANILQRLDDVEILNSALKVCTTWWRICKDPAMWKVIDMHRPIDARDVDYDLEALTKQAVHLSCGELIDFSISGFGTDDLLDYILLSSSKLNSLCLTDCYNITSSGLSRGLERVPQLEKLHISYTSWRVNYSEVIVPNCPQLKSFKLDKECIEIGLTNDDDALAIAENMPELRHLQVFGNKMTNTGLQAILDGCPHLESLDVRTCYNINIFGDEVKLCKERIKNFKCPGDSIENCTFLPPFHVYVDPNNQWGDYEHYDDGFYYDDYDDPSDYI</sequence>
<dbReference type="SUPFAM" id="SSF81383">
    <property type="entry name" value="F-box domain"/>
    <property type="match status" value="1"/>
</dbReference>
<dbReference type="Pfam" id="PF13516">
    <property type="entry name" value="LRR_6"/>
    <property type="match status" value="1"/>
</dbReference>
<dbReference type="PANTHER" id="PTHR38926">
    <property type="entry name" value="F-BOX DOMAIN CONTAINING PROTEIN, EXPRESSED"/>
    <property type="match status" value="1"/>
</dbReference>
<dbReference type="OrthoDB" id="2095648at2759"/>
<evidence type="ECO:0000259" key="1">
    <source>
        <dbReference type="PROSITE" id="PS50181"/>
    </source>
</evidence>
<dbReference type="Proteomes" id="UP000235145">
    <property type="component" value="Unassembled WGS sequence"/>
</dbReference>
<dbReference type="Gene3D" id="1.20.1280.50">
    <property type="match status" value="1"/>
</dbReference>
<evidence type="ECO:0000313" key="2">
    <source>
        <dbReference type="EMBL" id="KAJ0194881.1"/>
    </source>
</evidence>
<proteinExistence type="predicted"/>
<dbReference type="SUPFAM" id="SSF52047">
    <property type="entry name" value="RNI-like"/>
    <property type="match status" value="1"/>
</dbReference>
<feature type="domain" description="F-box" evidence="1">
    <location>
        <begin position="16"/>
        <end position="63"/>
    </location>
</feature>
<gene>
    <name evidence="2" type="ORF">LSAT_V11C700354200</name>
</gene>
<dbReference type="PROSITE" id="PS50181">
    <property type="entry name" value="FBOX"/>
    <property type="match status" value="1"/>
</dbReference>
<dbReference type="AlphaFoldDB" id="A0A9R1UW47"/>
<name>A0A9R1UW47_LACSA</name>
<dbReference type="Gene3D" id="3.80.10.10">
    <property type="entry name" value="Ribonuclease Inhibitor"/>
    <property type="match status" value="1"/>
</dbReference>
<keyword evidence="3" id="KW-1185">Reference proteome</keyword>